<dbReference type="GeneID" id="96955264"/>
<keyword evidence="2" id="KW-1185">Reference proteome</keyword>
<proteinExistence type="predicted"/>
<name>A0ABD6A1P9_9EURY</name>
<dbReference type="AlphaFoldDB" id="A0ABD6A1P9"/>
<sequence length="63" mass="6418">MDVVVAAGEETAVGAEVVAARPPIRPRCGKGTVDIVFRVAVRCLSAGLLACTTLSFCGGIGVW</sequence>
<dbReference type="RefSeq" id="WP_379706376.1">
    <property type="nucleotide sequence ID" value="NZ_JBHTAT010000001.1"/>
</dbReference>
<organism evidence="1 2">
    <name type="scientific">Haloplanus litoreus</name>
    <dbReference type="NCBI Taxonomy" id="767515"/>
    <lineage>
        <taxon>Archaea</taxon>
        <taxon>Methanobacteriati</taxon>
        <taxon>Methanobacteriota</taxon>
        <taxon>Stenosarchaea group</taxon>
        <taxon>Halobacteria</taxon>
        <taxon>Halobacteriales</taxon>
        <taxon>Haloferacaceae</taxon>
        <taxon>Haloplanus</taxon>
    </lineage>
</organism>
<evidence type="ECO:0000313" key="2">
    <source>
        <dbReference type="Proteomes" id="UP001596434"/>
    </source>
</evidence>
<reference evidence="1 2" key="1">
    <citation type="journal article" date="2019" name="Int. J. Syst. Evol. Microbiol.">
        <title>The Global Catalogue of Microorganisms (GCM) 10K type strain sequencing project: providing services to taxonomists for standard genome sequencing and annotation.</title>
        <authorList>
            <consortium name="The Broad Institute Genomics Platform"/>
            <consortium name="The Broad Institute Genome Sequencing Center for Infectious Disease"/>
            <person name="Wu L."/>
            <person name="Ma J."/>
        </authorList>
    </citation>
    <scope>NUCLEOTIDE SEQUENCE [LARGE SCALE GENOMIC DNA]</scope>
    <source>
        <strain evidence="1 2">GX21</strain>
    </source>
</reference>
<evidence type="ECO:0000313" key="1">
    <source>
        <dbReference type="EMBL" id="MFC7256868.1"/>
    </source>
</evidence>
<accession>A0ABD6A1P9</accession>
<dbReference type="EMBL" id="JBHTAT010000001">
    <property type="protein sequence ID" value="MFC7256868.1"/>
    <property type="molecule type" value="Genomic_DNA"/>
</dbReference>
<protein>
    <submittedName>
        <fullName evidence="1">Uncharacterized protein</fullName>
    </submittedName>
</protein>
<comment type="caution">
    <text evidence="1">The sequence shown here is derived from an EMBL/GenBank/DDBJ whole genome shotgun (WGS) entry which is preliminary data.</text>
</comment>
<gene>
    <name evidence="1" type="ORF">ACFQKE_16400</name>
</gene>
<dbReference type="Proteomes" id="UP001596434">
    <property type="component" value="Unassembled WGS sequence"/>
</dbReference>